<feature type="transmembrane region" description="Helical" evidence="1">
    <location>
        <begin position="5"/>
        <end position="23"/>
    </location>
</feature>
<dbReference type="EMBL" id="LBTX01000009">
    <property type="protein sequence ID" value="KKQ50070.1"/>
    <property type="molecule type" value="Genomic_DNA"/>
</dbReference>
<evidence type="ECO:0000256" key="1">
    <source>
        <dbReference type="SAM" id="Phobius"/>
    </source>
</evidence>
<keyword evidence="1" id="KW-1133">Transmembrane helix</keyword>
<dbReference type="AlphaFoldDB" id="A0A0G0IGC0"/>
<protein>
    <submittedName>
        <fullName evidence="2">Uncharacterized protein</fullName>
    </submittedName>
</protein>
<comment type="caution">
    <text evidence="2">The sequence shown here is derived from an EMBL/GenBank/DDBJ whole genome shotgun (WGS) entry which is preliminary data.</text>
</comment>
<organism evidence="2 3">
    <name type="scientific">Candidatus Shapirobacteria bacterium GW2011_GWE1_38_10</name>
    <dbReference type="NCBI Taxonomy" id="1618488"/>
    <lineage>
        <taxon>Bacteria</taxon>
        <taxon>Candidatus Shapironibacteriota</taxon>
    </lineage>
</organism>
<feature type="transmembrane region" description="Helical" evidence="1">
    <location>
        <begin position="155"/>
        <end position="173"/>
    </location>
</feature>
<sequence length="181" mass="21010">MLKKLLPIIVVVVNAVFLTYLLIPTPTLKPLPNSVKSTEPGDTVQLKNVSAYYTNLSRTEIMNFYRSSYTNPLVIRLNYPPELSKIIFRDTIQSYYLEELSIPFKESLYINGFEWENDVFTKPEKRIKNKLLFEGIEYRAKITLKTIPTSIPVRLLSFFGTEIALIGVSYLYLKFLKNRGR</sequence>
<accession>A0A0G0IGC0</accession>
<name>A0A0G0IGC0_9BACT</name>
<evidence type="ECO:0000313" key="2">
    <source>
        <dbReference type="EMBL" id="KKQ50070.1"/>
    </source>
</evidence>
<proteinExistence type="predicted"/>
<dbReference type="Proteomes" id="UP000034231">
    <property type="component" value="Unassembled WGS sequence"/>
</dbReference>
<keyword evidence="1" id="KW-0472">Membrane</keyword>
<keyword evidence="1" id="KW-0812">Transmembrane</keyword>
<evidence type="ECO:0000313" key="3">
    <source>
        <dbReference type="Proteomes" id="UP000034231"/>
    </source>
</evidence>
<gene>
    <name evidence="2" type="ORF">US68_C0009G0025</name>
</gene>
<reference evidence="2 3" key="1">
    <citation type="journal article" date="2015" name="Nature">
        <title>rRNA introns, odd ribosomes, and small enigmatic genomes across a large radiation of phyla.</title>
        <authorList>
            <person name="Brown C.T."/>
            <person name="Hug L.A."/>
            <person name="Thomas B.C."/>
            <person name="Sharon I."/>
            <person name="Castelle C.J."/>
            <person name="Singh A."/>
            <person name="Wilkins M.J."/>
            <person name="Williams K.H."/>
            <person name="Banfield J.F."/>
        </authorList>
    </citation>
    <scope>NUCLEOTIDE SEQUENCE [LARGE SCALE GENOMIC DNA]</scope>
</reference>